<evidence type="ECO:0000256" key="2">
    <source>
        <dbReference type="SAM" id="Phobius"/>
    </source>
</evidence>
<protein>
    <recommendedName>
        <fullName evidence="5">PH domain-containing protein</fullName>
    </recommendedName>
</protein>
<keyword evidence="4" id="KW-1185">Reference proteome</keyword>
<feature type="compositionally biased region" description="Polar residues" evidence="1">
    <location>
        <begin position="22"/>
        <end position="31"/>
    </location>
</feature>
<comment type="caution">
    <text evidence="3">The sequence shown here is derived from an EMBL/GenBank/DDBJ whole genome shotgun (WGS) entry which is preliminary data.</text>
</comment>
<keyword evidence="2" id="KW-0472">Membrane</keyword>
<dbReference type="EMBL" id="QQSY01000009">
    <property type="protein sequence ID" value="RDI96869.1"/>
    <property type="molecule type" value="Genomic_DNA"/>
</dbReference>
<dbReference type="Proteomes" id="UP000254711">
    <property type="component" value="Unassembled WGS sequence"/>
</dbReference>
<organism evidence="3 4">
    <name type="scientific">Dyella solisilvae</name>
    <dbReference type="NCBI Taxonomy" id="1920168"/>
    <lineage>
        <taxon>Bacteria</taxon>
        <taxon>Pseudomonadati</taxon>
        <taxon>Pseudomonadota</taxon>
        <taxon>Gammaproteobacteria</taxon>
        <taxon>Lysobacterales</taxon>
        <taxon>Rhodanobacteraceae</taxon>
        <taxon>Dyella</taxon>
    </lineage>
</organism>
<accession>A0A370K2J5</accession>
<reference evidence="3 4" key="1">
    <citation type="submission" date="2018-07" db="EMBL/GenBank/DDBJ databases">
        <title>Dyella solisilvae sp. nov., isolated from the pine and broad-leaved mixed forest soil.</title>
        <authorList>
            <person name="Gao Z."/>
            <person name="Qiu L."/>
        </authorList>
    </citation>
    <scope>NUCLEOTIDE SEQUENCE [LARGE SCALE GENOMIC DNA]</scope>
    <source>
        <strain evidence="3 4">DHG54</strain>
    </source>
</reference>
<feature type="transmembrane region" description="Helical" evidence="2">
    <location>
        <begin position="46"/>
        <end position="64"/>
    </location>
</feature>
<sequence length="210" mass="22933">MSLKTPDEFAEAMNARGALSSGDINGSQATPGTGGKHYSPRPQSRLLNTLALLVCGGVALWGAWRGLGNHHPLLAGLFALGAVVAITGLAYVATVRVVIDDRTFVRTWLLGRRVIVLEDIAQLGLVQYKGTVSLLVRRSRWRQLSLSSDTFDWQDVRCMHRDILLALGLDTEPMWPTAPRWLGMLDVAAVLSYRRFQAEMQGSDGGPALH</sequence>
<evidence type="ECO:0000313" key="3">
    <source>
        <dbReference type="EMBL" id="RDI96869.1"/>
    </source>
</evidence>
<gene>
    <name evidence="3" type="ORF">DVT68_19265</name>
</gene>
<keyword evidence="2" id="KW-0812">Transmembrane</keyword>
<name>A0A370K2J5_9GAMM</name>
<keyword evidence="2" id="KW-1133">Transmembrane helix</keyword>
<feature type="transmembrane region" description="Helical" evidence="2">
    <location>
        <begin position="76"/>
        <end position="99"/>
    </location>
</feature>
<evidence type="ECO:0000313" key="4">
    <source>
        <dbReference type="Proteomes" id="UP000254711"/>
    </source>
</evidence>
<dbReference type="AlphaFoldDB" id="A0A370K2J5"/>
<evidence type="ECO:0000256" key="1">
    <source>
        <dbReference type="SAM" id="MobiDB-lite"/>
    </source>
</evidence>
<proteinExistence type="predicted"/>
<evidence type="ECO:0008006" key="5">
    <source>
        <dbReference type="Google" id="ProtNLM"/>
    </source>
</evidence>
<feature type="region of interest" description="Disordered" evidence="1">
    <location>
        <begin position="19"/>
        <end position="40"/>
    </location>
</feature>